<evidence type="ECO:0000256" key="7">
    <source>
        <dbReference type="ARBA" id="ARBA00023136"/>
    </source>
</evidence>
<dbReference type="Gene3D" id="1.20.1250.20">
    <property type="entry name" value="MFS general substrate transporter like domains"/>
    <property type="match status" value="2"/>
</dbReference>
<dbReference type="PANTHER" id="PTHR43528">
    <property type="entry name" value="ALPHA-KETOGLUTARATE PERMEASE"/>
    <property type="match status" value="1"/>
</dbReference>
<feature type="transmembrane region" description="Helical" evidence="8">
    <location>
        <begin position="267"/>
        <end position="288"/>
    </location>
</feature>
<comment type="subcellular location">
    <subcellularLocation>
        <location evidence="1">Cell membrane</location>
        <topology evidence="1">Multi-pass membrane protein</topology>
    </subcellularLocation>
</comment>
<dbReference type="GO" id="GO:0005886">
    <property type="term" value="C:plasma membrane"/>
    <property type="evidence" value="ECO:0007669"/>
    <property type="project" value="UniProtKB-SubCell"/>
</dbReference>
<dbReference type="RefSeq" id="WP_145376156.1">
    <property type="nucleotide sequence ID" value="NZ_CP036276.1"/>
</dbReference>
<evidence type="ECO:0000313" key="10">
    <source>
        <dbReference type="EMBL" id="QDU43873.1"/>
    </source>
</evidence>
<dbReference type="InterPro" id="IPR005828">
    <property type="entry name" value="MFS_sugar_transport-like"/>
</dbReference>
<dbReference type="SUPFAM" id="SSF103473">
    <property type="entry name" value="MFS general substrate transporter"/>
    <property type="match status" value="1"/>
</dbReference>
<evidence type="ECO:0000256" key="2">
    <source>
        <dbReference type="ARBA" id="ARBA00022448"/>
    </source>
</evidence>
<feature type="transmembrane region" description="Helical" evidence="8">
    <location>
        <begin position="325"/>
        <end position="352"/>
    </location>
</feature>
<dbReference type="InterPro" id="IPR036259">
    <property type="entry name" value="MFS_trans_sf"/>
</dbReference>
<feature type="transmembrane region" description="Helical" evidence="8">
    <location>
        <begin position="234"/>
        <end position="255"/>
    </location>
</feature>
<reference evidence="10 11" key="1">
    <citation type="submission" date="2019-02" db="EMBL/GenBank/DDBJ databases">
        <title>Deep-cultivation of Planctomycetes and their phenomic and genomic characterization uncovers novel biology.</title>
        <authorList>
            <person name="Wiegand S."/>
            <person name="Jogler M."/>
            <person name="Boedeker C."/>
            <person name="Pinto D."/>
            <person name="Vollmers J."/>
            <person name="Rivas-Marin E."/>
            <person name="Kohn T."/>
            <person name="Peeters S.H."/>
            <person name="Heuer A."/>
            <person name="Rast P."/>
            <person name="Oberbeckmann S."/>
            <person name="Bunk B."/>
            <person name="Jeske O."/>
            <person name="Meyerdierks A."/>
            <person name="Storesund J.E."/>
            <person name="Kallscheuer N."/>
            <person name="Luecker S."/>
            <person name="Lage O.M."/>
            <person name="Pohl T."/>
            <person name="Merkel B.J."/>
            <person name="Hornburger P."/>
            <person name="Mueller R.-W."/>
            <person name="Bruemmer F."/>
            <person name="Labrenz M."/>
            <person name="Spormann A.M."/>
            <person name="Op den Camp H."/>
            <person name="Overmann J."/>
            <person name="Amann R."/>
            <person name="Jetten M.S.M."/>
            <person name="Mascher T."/>
            <person name="Medema M.H."/>
            <person name="Devos D.P."/>
            <person name="Kaster A.-K."/>
            <person name="Ovreas L."/>
            <person name="Rohde M."/>
            <person name="Galperin M.Y."/>
            <person name="Jogler C."/>
        </authorList>
    </citation>
    <scope>NUCLEOTIDE SEQUENCE [LARGE SCALE GENOMIC DNA]</scope>
    <source>
        <strain evidence="10 11">Mal52</strain>
    </source>
</reference>
<dbReference type="Pfam" id="PF07690">
    <property type="entry name" value="MFS_1"/>
    <property type="match status" value="1"/>
</dbReference>
<evidence type="ECO:0000259" key="9">
    <source>
        <dbReference type="PROSITE" id="PS50850"/>
    </source>
</evidence>
<protein>
    <submittedName>
        <fullName evidence="10">Proline/betaine transporter</fullName>
    </submittedName>
</protein>
<name>A0A517ZN20_9PLAN</name>
<dbReference type="PROSITE" id="PS50850">
    <property type="entry name" value="MFS"/>
    <property type="match status" value="1"/>
</dbReference>
<dbReference type="Pfam" id="PF00083">
    <property type="entry name" value="Sugar_tr"/>
    <property type="match status" value="1"/>
</dbReference>
<keyword evidence="5" id="KW-0769">Symport</keyword>
<dbReference type="KEGG" id="sdyn:Mal52_23500"/>
<evidence type="ECO:0000256" key="3">
    <source>
        <dbReference type="ARBA" id="ARBA00022475"/>
    </source>
</evidence>
<evidence type="ECO:0000256" key="4">
    <source>
        <dbReference type="ARBA" id="ARBA00022692"/>
    </source>
</evidence>
<feature type="transmembrane region" description="Helical" evidence="8">
    <location>
        <begin position="180"/>
        <end position="197"/>
    </location>
</feature>
<feature type="transmembrane region" description="Helical" evidence="8">
    <location>
        <begin position="147"/>
        <end position="168"/>
    </location>
</feature>
<evidence type="ECO:0000256" key="1">
    <source>
        <dbReference type="ARBA" id="ARBA00004651"/>
    </source>
</evidence>
<dbReference type="AlphaFoldDB" id="A0A517ZN20"/>
<feature type="transmembrane region" description="Helical" evidence="8">
    <location>
        <begin position="364"/>
        <end position="383"/>
    </location>
</feature>
<organism evidence="10 11">
    <name type="scientific">Symmachiella dynata</name>
    <dbReference type="NCBI Taxonomy" id="2527995"/>
    <lineage>
        <taxon>Bacteria</taxon>
        <taxon>Pseudomonadati</taxon>
        <taxon>Planctomycetota</taxon>
        <taxon>Planctomycetia</taxon>
        <taxon>Planctomycetales</taxon>
        <taxon>Planctomycetaceae</taxon>
        <taxon>Symmachiella</taxon>
    </lineage>
</organism>
<feature type="transmembrane region" description="Helical" evidence="8">
    <location>
        <begin position="50"/>
        <end position="68"/>
    </location>
</feature>
<evidence type="ECO:0000256" key="5">
    <source>
        <dbReference type="ARBA" id="ARBA00022847"/>
    </source>
</evidence>
<proteinExistence type="predicted"/>
<feature type="transmembrane region" description="Helical" evidence="8">
    <location>
        <begin position="395"/>
        <end position="412"/>
    </location>
</feature>
<evidence type="ECO:0000256" key="6">
    <source>
        <dbReference type="ARBA" id="ARBA00022989"/>
    </source>
</evidence>
<evidence type="ECO:0000256" key="8">
    <source>
        <dbReference type="SAM" id="Phobius"/>
    </source>
</evidence>
<feature type="transmembrane region" description="Helical" evidence="8">
    <location>
        <begin position="80"/>
        <end position="98"/>
    </location>
</feature>
<dbReference type="PANTHER" id="PTHR43528:SF1">
    <property type="entry name" value="ALPHA-KETOGLUTARATE PERMEASE"/>
    <property type="match status" value="1"/>
</dbReference>
<dbReference type="EMBL" id="CP036276">
    <property type="protein sequence ID" value="QDU43873.1"/>
    <property type="molecule type" value="Genomic_DNA"/>
</dbReference>
<sequence length="423" mass="45558">MSNSRTKKMFAGAIGNVLEWYDFAVFGFLAPFMSSQFFPSSDATSGLIKTFGVFAAGYLARPIGGMFFGQMGDRLGRKRALQLSVAAMAIPTSLMTILPTHDQVGLLAPILLVLLRLAQGLSVGGEFIGSCTYLVEVAETDRRASSGSWTMFGAVAGILLGSATATLIHMLLTTEQITDWGWRLPFLGGLLIGIVGWRMRRGLEETSDFVAMQSSGKIESRPVIQAVKEMPFRVLQVAGISLSLGVGIYSLFVWMPTYLTHFVKPPIPHALLINSLTMLLMLILMPFFGRLADRIGYKSVLSFGSLALVLTAYPLFRWIDGGTIMATIVSMSAFAVFVGALQATLAVAMAELFPPRLRFSGMALGYNLTLAIFGGTAPLINTWLIAQSGDLTSPAWYIIVIAGVSLLFTLGIRTSAGESETST</sequence>
<dbReference type="Proteomes" id="UP000319383">
    <property type="component" value="Chromosome"/>
</dbReference>
<keyword evidence="11" id="KW-1185">Reference proteome</keyword>
<keyword evidence="2" id="KW-0813">Transport</keyword>
<dbReference type="InterPro" id="IPR011701">
    <property type="entry name" value="MFS"/>
</dbReference>
<feature type="transmembrane region" description="Helical" evidence="8">
    <location>
        <begin position="20"/>
        <end position="38"/>
    </location>
</feature>
<feature type="transmembrane region" description="Helical" evidence="8">
    <location>
        <begin position="300"/>
        <end position="319"/>
    </location>
</feature>
<feature type="domain" description="Major facilitator superfamily (MFS) profile" evidence="9">
    <location>
        <begin position="8"/>
        <end position="420"/>
    </location>
</feature>
<evidence type="ECO:0000313" key="11">
    <source>
        <dbReference type="Proteomes" id="UP000319383"/>
    </source>
</evidence>
<dbReference type="InterPro" id="IPR051084">
    <property type="entry name" value="H+-coupled_symporters"/>
</dbReference>
<keyword evidence="7 8" id="KW-0472">Membrane</keyword>
<dbReference type="GO" id="GO:0015293">
    <property type="term" value="F:symporter activity"/>
    <property type="evidence" value="ECO:0007669"/>
    <property type="project" value="UniProtKB-KW"/>
</dbReference>
<accession>A0A517ZN20</accession>
<keyword evidence="3" id="KW-1003">Cell membrane</keyword>
<dbReference type="FunFam" id="1.20.1250.20:FF:000001">
    <property type="entry name" value="Dicarboxylate MFS transporter"/>
    <property type="match status" value="1"/>
</dbReference>
<keyword evidence="6 8" id="KW-1133">Transmembrane helix</keyword>
<dbReference type="InterPro" id="IPR020846">
    <property type="entry name" value="MFS_dom"/>
</dbReference>
<keyword evidence="4 8" id="KW-0812">Transmembrane</keyword>
<feature type="transmembrane region" description="Helical" evidence="8">
    <location>
        <begin position="110"/>
        <end position="135"/>
    </location>
</feature>
<gene>
    <name evidence="10" type="primary">proP_2</name>
    <name evidence="10" type="ORF">Mal52_23500</name>
</gene>